<dbReference type="EC" id="1.2.1.3" evidence="4"/>
<dbReference type="InterPro" id="IPR016161">
    <property type="entry name" value="Ald_DH/histidinol_DH"/>
</dbReference>
<feature type="domain" description="Aldehyde dehydrogenase" evidence="3">
    <location>
        <begin position="15"/>
        <end position="478"/>
    </location>
</feature>
<dbReference type="FunFam" id="3.40.309.10:FF:000012">
    <property type="entry name" value="Betaine aldehyde dehydrogenase"/>
    <property type="match status" value="1"/>
</dbReference>
<evidence type="ECO:0000259" key="3">
    <source>
        <dbReference type="Pfam" id="PF00171"/>
    </source>
</evidence>
<reference evidence="4" key="1">
    <citation type="submission" date="2015-10" db="EMBL/GenBank/DDBJ databases">
        <authorList>
            <person name="Gilbert D.G."/>
        </authorList>
    </citation>
    <scope>NUCLEOTIDE SEQUENCE</scope>
</reference>
<protein>
    <submittedName>
        <fullName evidence="4">Aldehyde dehydrogenase</fullName>
        <ecNumber evidence="4">1.2.1.3</ecNumber>
    </submittedName>
</protein>
<dbReference type="GO" id="GO:0004029">
    <property type="term" value="F:aldehyde dehydrogenase (NAD+) activity"/>
    <property type="evidence" value="ECO:0007669"/>
    <property type="project" value="UniProtKB-EC"/>
</dbReference>
<organism evidence="4">
    <name type="scientific">hydrothermal vent metagenome</name>
    <dbReference type="NCBI Taxonomy" id="652676"/>
    <lineage>
        <taxon>unclassified sequences</taxon>
        <taxon>metagenomes</taxon>
        <taxon>ecological metagenomes</taxon>
    </lineage>
</organism>
<proteinExistence type="inferred from homology"/>
<name>A0A160TWE2_9ZZZZ</name>
<dbReference type="Gene3D" id="3.40.605.10">
    <property type="entry name" value="Aldehyde Dehydrogenase, Chain A, domain 1"/>
    <property type="match status" value="1"/>
</dbReference>
<dbReference type="PROSITE" id="PS00687">
    <property type="entry name" value="ALDEHYDE_DEHYDR_GLU"/>
    <property type="match status" value="1"/>
</dbReference>
<dbReference type="CDD" id="cd07114">
    <property type="entry name" value="ALDH_DhaS"/>
    <property type="match status" value="1"/>
</dbReference>
<gene>
    <name evidence="4" type="ORF">MGWOODY_XGa2900</name>
</gene>
<dbReference type="InterPro" id="IPR029510">
    <property type="entry name" value="Ald_DH_CS_GLU"/>
</dbReference>
<dbReference type="SUPFAM" id="SSF53720">
    <property type="entry name" value="ALDH-like"/>
    <property type="match status" value="1"/>
</dbReference>
<dbReference type="PROSITE" id="PS00070">
    <property type="entry name" value="ALDEHYDE_DEHYDR_CYS"/>
    <property type="match status" value="1"/>
</dbReference>
<dbReference type="Gene3D" id="3.40.309.10">
    <property type="entry name" value="Aldehyde Dehydrogenase, Chain A, domain 2"/>
    <property type="match status" value="1"/>
</dbReference>
<dbReference type="AlphaFoldDB" id="A0A160TWE2"/>
<accession>A0A160TWE2</accession>
<comment type="similarity">
    <text evidence="1">Belongs to the aldehyde dehydrogenase family.</text>
</comment>
<dbReference type="FunFam" id="3.40.605.10:FF:000007">
    <property type="entry name" value="NAD/NADP-dependent betaine aldehyde dehydrogenase"/>
    <property type="match status" value="1"/>
</dbReference>
<dbReference type="Pfam" id="PF00171">
    <property type="entry name" value="Aldedh"/>
    <property type="match status" value="1"/>
</dbReference>
<keyword evidence="2 4" id="KW-0560">Oxidoreductase</keyword>
<dbReference type="InterPro" id="IPR016162">
    <property type="entry name" value="Ald_DH_N"/>
</dbReference>
<dbReference type="InterPro" id="IPR015590">
    <property type="entry name" value="Aldehyde_DH_dom"/>
</dbReference>
<dbReference type="EMBL" id="CZRL01000098">
    <property type="protein sequence ID" value="CUS53823.1"/>
    <property type="molecule type" value="Genomic_DNA"/>
</dbReference>
<evidence type="ECO:0000256" key="2">
    <source>
        <dbReference type="ARBA" id="ARBA00023002"/>
    </source>
</evidence>
<dbReference type="PANTHER" id="PTHR11699">
    <property type="entry name" value="ALDEHYDE DEHYDROGENASE-RELATED"/>
    <property type="match status" value="1"/>
</dbReference>
<dbReference type="InterPro" id="IPR016163">
    <property type="entry name" value="Ald_DH_C"/>
</dbReference>
<dbReference type="InterPro" id="IPR016160">
    <property type="entry name" value="Ald_DH_CS_CYS"/>
</dbReference>
<sequence length="494" mass="53292">MAELKNYQMYINGEWVAAQSGKTFESINPSDGKPWAVVPEADEVDVDTAVKAAHRAFTEGPWSTMTATERGKLLRRLGDVLAEHSESLGHCETVDTGKLFKETRWQARYISDYFYYYAGLADKVSGETLPIDKPNMWTMTIREPLGVVAAVVPWNSQLFLVAVKIGPALAAGNTVVLKASEHASAPMLEFAKVFEEAGFPPGVFNVISGLGEPCGRALTSHPLVDRISFTGGPETARHVVRNSAENFAQVSLELGGKSPVVIFDDADLESATNGVLLSIFSASGQSCVAGSRLLLHESIHDEVLARVAEKASKIRIGDPLDENSQMGPLATQAQLNNIDSTVADAKANGATLVHGGKQPAGLGDGWYYEPTVVACPDQQIGIVQRELFGPVVSALRFTDEAHALQLANDCRFGLAAGIFTADIGRALRITKGIRCGIVWVNTYRMVSPLAPFGGYKDSGYGRESGLEAIYDYTRPKTVWLNTSPDPIADPFVMQ</sequence>
<evidence type="ECO:0000256" key="1">
    <source>
        <dbReference type="ARBA" id="ARBA00009986"/>
    </source>
</evidence>
<evidence type="ECO:0000313" key="4">
    <source>
        <dbReference type="EMBL" id="CUS53823.1"/>
    </source>
</evidence>